<evidence type="ECO:0000256" key="3">
    <source>
        <dbReference type="ARBA" id="ARBA00022630"/>
    </source>
</evidence>
<dbReference type="PANTHER" id="PTHR43884">
    <property type="entry name" value="ACYL-COA DEHYDROGENASE"/>
    <property type="match status" value="1"/>
</dbReference>
<dbReference type="Proteomes" id="UP000216991">
    <property type="component" value="Unassembled WGS sequence"/>
</dbReference>
<dbReference type="GO" id="GO:0050660">
    <property type="term" value="F:flavin adenine dinucleotide binding"/>
    <property type="evidence" value="ECO:0007669"/>
    <property type="project" value="InterPro"/>
</dbReference>
<dbReference type="OrthoDB" id="7328575at2"/>
<evidence type="ECO:0000256" key="1">
    <source>
        <dbReference type="ARBA" id="ARBA00001974"/>
    </source>
</evidence>
<dbReference type="EMBL" id="NOXT01000116">
    <property type="protein sequence ID" value="OYQ26778.1"/>
    <property type="molecule type" value="Genomic_DNA"/>
</dbReference>
<feature type="domain" description="Acyl-CoA dehydrogenase/oxidase C-terminal" evidence="6">
    <location>
        <begin position="218"/>
        <end position="345"/>
    </location>
</feature>
<dbReference type="InterPro" id="IPR036250">
    <property type="entry name" value="AcylCo_DH-like_C"/>
</dbReference>
<reference evidence="8 9" key="1">
    <citation type="submission" date="2017-07" db="EMBL/GenBank/DDBJ databases">
        <title>Sandarakinorhabdus cyanobacteriorum sp. nov., a novel bacterium isolated from cyanobacterial aggregates in a eutrophic lake.</title>
        <authorList>
            <person name="Cai H."/>
        </authorList>
    </citation>
    <scope>NUCLEOTIDE SEQUENCE [LARGE SCALE GENOMIC DNA]</scope>
    <source>
        <strain evidence="8 9">TH057</strain>
    </source>
</reference>
<feature type="domain" description="Acyl-CoA dehydrogenase/oxidase N-terminal" evidence="7">
    <location>
        <begin position="6"/>
        <end position="118"/>
    </location>
</feature>
<dbReference type="PANTHER" id="PTHR43884:SF20">
    <property type="entry name" value="ACYL-COA DEHYDROGENASE FADE28"/>
    <property type="match status" value="1"/>
</dbReference>
<keyword evidence="9" id="KW-1185">Reference proteome</keyword>
<evidence type="ECO:0000256" key="4">
    <source>
        <dbReference type="ARBA" id="ARBA00022827"/>
    </source>
</evidence>
<name>A0A255YC33_9SPHN</name>
<dbReference type="GO" id="GO:0003995">
    <property type="term" value="F:acyl-CoA dehydrogenase activity"/>
    <property type="evidence" value="ECO:0007669"/>
    <property type="project" value="TreeGrafter"/>
</dbReference>
<comment type="cofactor">
    <cofactor evidence="1">
        <name>FAD</name>
        <dbReference type="ChEBI" id="CHEBI:57692"/>
    </cofactor>
</comment>
<accession>A0A255YC33</accession>
<dbReference type="Gene3D" id="1.20.140.10">
    <property type="entry name" value="Butyryl-CoA Dehydrogenase, subunit A, domain 3"/>
    <property type="match status" value="1"/>
</dbReference>
<protein>
    <submittedName>
        <fullName evidence="8">Acyl-CoA dehydrogenase</fullName>
    </submittedName>
</protein>
<dbReference type="AlphaFoldDB" id="A0A255YC33"/>
<evidence type="ECO:0000256" key="2">
    <source>
        <dbReference type="ARBA" id="ARBA00009347"/>
    </source>
</evidence>
<dbReference type="InterPro" id="IPR009075">
    <property type="entry name" value="AcylCo_DH/oxidase_C"/>
</dbReference>
<keyword evidence="5" id="KW-0560">Oxidoreductase</keyword>
<evidence type="ECO:0000313" key="8">
    <source>
        <dbReference type="EMBL" id="OYQ26778.1"/>
    </source>
</evidence>
<dbReference type="SUPFAM" id="SSF47203">
    <property type="entry name" value="Acyl-CoA dehydrogenase C-terminal domain-like"/>
    <property type="match status" value="1"/>
</dbReference>
<evidence type="ECO:0000256" key="5">
    <source>
        <dbReference type="ARBA" id="ARBA00023002"/>
    </source>
</evidence>
<evidence type="ECO:0000259" key="7">
    <source>
        <dbReference type="Pfam" id="PF02771"/>
    </source>
</evidence>
<organism evidence="8 9">
    <name type="scientific">Sandarakinorhabdus cyanobacteriorum</name>
    <dbReference type="NCBI Taxonomy" id="1981098"/>
    <lineage>
        <taxon>Bacteria</taxon>
        <taxon>Pseudomonadati</taxon>
        <taxon>Pseudomonadota</taxon>
        <taxon>Alphaproteobacteria</taxon>
        <taxon>Sphingomonadales</taxon>
        <taxon>Sphingosinicellaceae</taxon>
        <taxon>Sandarakinorhabdus</taxon>
    </lineage>
</organism>
<proteinExistence type="inferred from homology"/>
<dbReference type="Pfam" id="PF02771">
    <property type="entry name" value="Acyl-CoA_dh_N"/>
    <property type="match status" value="1"/>
</dbReference>
<comment type="similarity">
    <text evidence="2">Belongs to the acyl-CoA dehydrogenase family.</text>
</comment>
<dbReference type="SUPFAM" id="SSF56645">
    <property type="entry name" value="Acyl-CoA dehydrogenase NM domain-like"/>
    <property type="match status" value="1"/>
</dbReference>
<evidence type="ECO:0000313" key="9">
    <source>
        <dbReference type="Proteomes" id="UP000216991"/>
    </source>
</evidence>
<dbReference type="Gene3D" id="1.10.540.10">
    <property type="entry name" value="Acyl-CoA dehydrogenase/oxidase, N-terminal domain"/>
    <property type="match status" value="1"/>
</dbReference>
<evidence type="ECO:0000259" key="6">
    <source>
        <dbReference type="Pfam" id="PF00441"/>
    </source>
</evidence>
<dbReference type="RefSeq" id="WP_094474266.1">
    <property type="nucleotide sequence ID" value="NZ_NOXT01000116.1"/>
</dbReference>
<keyword evidence="3" id="KW-0285">Flavoprotein</keyword>
<comment type="caution">
    <text evidence="8">The sequence shown here is derived from an EMBL/GenBank/DDBJ whole genome shotgun (WGS) entry which is preliminary data.</text>
</comment>
<dbReference type="InterPro" id="IPR037069">
    <property type="entry name" value="AcylCoA_DH/ox_N_sf"/>
</dbReference>
<sequence>MNFDFSDEAKELGEQAKKLLAEKAGTGPARKAMAADAPAMDAALWKEISELGWTAARVPEAHGGLGLSVEEVAQLAEAAGGSLAHVPLVSTLLATEALVLAGTEAQQAKWLPGIASGETIACVAWSESGAVNPANVRTEAKGGKLTGVKQPVADLAVAHVAIVVAAGADGPQLHIVDLNGADTAAVETLDLVRRHGRLTLNATPAEALGTVGDYQDWLDRAAVILAYEAIGTAGAAMAMTVDYAKTRVAFGQKIGRYQAVKHKCADMYIKLELARAHALHGLAMIGTNGAELRQAAAAARVASLDALAYCAEENVQLHGGIGFTWESDCQFYYRRNRALVAALGPRGWWAERLVRALEQRNRAAA</sequence>
<dbReference type="Pfam" id="PF00441">
    <property type="entry name" value="Acyl-CoA_dh_1"/>
    <property type="match status" value="1"/>
</dbReference>
<gene>
    <name evidence="8" type="ORF">CHU93_11725</name>
</gene>
<dbReference type="InterPro" id="IPR009100">
    <property type="entry name" value="AcylCoA_DH/oxidase_NM_dom_sf"/>
</dbReference>
<keyword evidence="4" id="KW-0274">FAD</keyword>
<dbReference type="InterPro" id="IPR013786">
    <property type="entry name" value="AcylCoA_DH/ox_N"/>
</dbReference>